<feature type="signal peptide" evidence="1">
    <location>
        <begin position="1"/>
        <end position="17"/>
    </location>
</feature>
<organism evidence="2 3">
    <name type="scientific">Obba rivulosa</name>
    <dbReference type="NCBI Taxonomy" id="1052685"/>
    <lineage>
        <taxon>Eukaryota</taxon>
        <taxon>Fungi</taxon>
        <taxon>Dikarya</taxon>
        <taxon>Basidiomycota</taxon>
        <taxon>Agaricomycotina</taxon>
        <taxon>Agaricomycetes</taxon>
        <taxon>Polyporales</taxon>
        <taxon>Gelatoporiaceae</taxon>
        <taxon>Obba</taxon>
    </lineage>
</organism>
<dbReference type="Proteomes" id="UP000250043">
    <property type="component" value="Unassembled WGS sequence"/>
</dbReference>
<feature type="non-terminal residue" evidence="2">
    <location>
        <position position="1"/>
    </location>
</feature>
<evidence type="ECO:0000256" key="1">
    <source>
        <dbReference type="SAM" id="SignalP"/>
    </source>
</evidence>
<feature type="chain" id="PRO_5034191207" evidence="1">
    <location>
        <begin position="18"/>
        <end position="89"/>
    </location>
</feature>
<feature type="non-terminal residue" evidence="2">
    <location>
        <position position="89"/>
    </location>
</feature>
<name>A0A8E2DE60_9APHY</name>
<keyword evidence="1" id="KW-0732">Signal</keyword>
<dbReference type="Pfam" id="PF11915">
    <property type="entry name" value="DUF3433"/>
    <property type="match status" value="1"/>
</dbReference>
<proteinExistence type="predicted"/>
<dbReference type="OrthoDB" id="3248909at2759"/>
<dbReference type="PANTHER" id="PTHR37544">
    <property type="entry name" value="SPRAY-RELATED"/>
    <property type="match status" value="1"/>
</dbReference>
<evidence type="ECO:0000313" key="3">
    <source>
        <dbReference type="Proteomes" id="UP000250043"/>
    </source>
</evidence>
<dbReference type="AlphaFoldDB" id="A0A8E2DE60"/>
<accession>A0A8E2DE60</accession>
<sequence>SFFPTLLVFPLAELWQATDWGIRYWQPYVMMSQGNAVARDSVLLDYIYAAFVSLRRKHWLVHASLYAAFITNLFQPLASSLFVLQPVPR</sequence>
<evidence type="ECO:0000313" key="2">
    <source>
        <dbReference type="EMBL" id="OCH83576.1"/>
    </source>
</evidence>
<protein>
    <submittedName>
        <fullName evidence="2">Uncharacterized protein</fullName>
    </submittedName>
</protein>
<dbReference type="InterPro" id="IPR021840">
    <property type="entry name" value="DUF3433"/>
</dbReference>
<keyword evidence="3" id="KW-1185">Reference proteome</keyword>
<dbReference type="EMBL" id="KV722978">
    <property type="protein sequence ID" value="OCH83576.1"/>
    <property type="molecule type" value="Genomic_DNA"/>
</dbReference>
<reference evidence="2 3" key="1">
    <citation type="submission" date="2016-07" db="EMBL/GenBank/DDBJ databases">
        <title>Draft genome of the white-rot fungus Obba rivulosa 3A-2.</title>
        <authorList>
            <consortium name="DOE Joint Genome Institute"/>
            <person name="Miettinen O."/>
            <person name="Riley R."/>
            <person name="Acob R."/>
            <person name="Barry K."/>
            <person name="Cullen D."/>
            <person name="De Vries R."/>
            <person name="Hainaut M."/>
            <person name="Hatakka A."/>
            <person name="Henrissat B."/>
            <person name="Hilden K."/>
            <person name="Kuo R."/>
            <person name="Labutti K."/>
            <person name="Lipzen A."/>
            <person name="Makela M.R."/>
            <person name="Sandor L."/>
            <person name="Spatafora J.W."/>
            <person name="Grigoriev I.V."/>
            <person name="Hibbett D.S."/>
        </authorList>
    </citation>
    <scope>NUCLEOTIDE SEQUENCE [LARGE SCALE GENOMIC DNA]</scope>
    <source>
        <strain evidence="2 3">3A-2</strain>
    </source>
</reference>
<gene>
    <name evidence="2" type="ORF">OBBRIDRAFT_706987</name>
</gene>